<dbReference type="RefSeq" id="WP_101541561.1">
    <property type="nucleotide sequence ID" value="NZ_PKGU01000006.1"/>
</dbReference>
<proteinExistence type="predicted"/>
<dbReference type="Proteomes" id="UP000242263">
    <property type="component" value="Unassembled WGS sequence"/>
</dbReference>
<dbReference type="EMBL" id="PKGU01000006">
    <property type="protein sequence ID" value="PKZ14021.1"/>
    <property type="molecule type" value="Genomic_DNA"/>
</dbReference>
<evidence type="ECO:0000313" key="3">
    <source>
        <dbReference type="Proteomes" id="UP000242263"/>
    </source>
</evidence>
<name>A0A2I1M1L4_9BIFI</name>
<dbReference type="AlphaFoldDB" id="A0A2I1M1L4"/>
<evidence type="ECO:0000256" key="1">
    <source>
        <dbReference type="SAM" id="Phobius"/>
    </source>
</evidence>
<sequence>MKNNSDTTTMSDRTRATQLQFERTIILLDTILVSIMCMSSFFYLMFVNANKNPFISFSFLLVYVASLVGLGFLSWDFIQDLTAHSKEQS</sequence>
<reference evidence="2 3" key="1">
    <citation type="submission" date="2017-12" db="EMBL/GenBank/DDBJ databases">
        <title>Phylogenetic diversity of female urinary microbiome.</title>
        <authorList>
            <person name="Thomas-White K."/>
            <person name="Wolfe A.J."/>
        </authorList>
    </citation>
    <scope>NUCLEOTIDE SEQUENCE [LARGE SCALE GENOMIC DNA]</scope>
    <source>
        <strain evidence="2 3">UMB0064</strain>
    </source>
</reference>
<accession>A0A2I1M1L4</accession>
<keyword evidence="1" id="KW-0472">Membrane</keyword>
<protein>
    <submittedName>
        <fullName evidence="2">Uncharacterized protein</fullName>
    </submittedName>
</protein>
<evidence type="ECO:0000313" key="2">
    <source>
        <dbReference type="EMBL" id="PKZ14021.1"/>
    </source>
</evidence>
<comment type="caution">
    <text evidence="2">The sequence shown here is derived from an EMBL/GenBank/DDBJ whole genome shotgun (WGS) entry which is preliminary data.</text>
</comment>
<keyword evidence="1" id="KW-0812">Transmembrane</keyword>
<gene>
    <name evidence="2" type="ORF">CYJ32_07295</name>
</gene>
<organism evidence="2 3">
    <name type="scientific">Alloscardovia omnicolens</name>
    <dbReference type="NCBI Taxonomy" id="419015"/>
    <lineage>
        <taxon>Bacteria</taxon>
        <taxon>Bacillati</taxon>
        <taxon>Actinomycetota</taxon>
        <taxon>Actinomycetes</taxon>
        <taxon>Bifidobacteriales</taxon>
        <taxon>Bifidobacteriaceae</taxon>
        <taxon>Alloscardovia</taxon>
    </lineage>
</organism>
<feature type="transmembrane region" description="Helical" evidence="1">
    <location>
        <begin position="57"/>
        <end position="78"/>
    </location>
</feature>
<feature type="transmembrane region" description="Helical" evidence="1">
    <location>
        <begin position="25"/>
        <end position="45"/>
    </location>
</feature>
<keyword evidence="1" id="KW-1133">Transmembrane helix</keyword>